<dbReference type="Proteomes" id="UP000762676">
    <property type="component" value="Unassembled WGS sequence"/>
</dbReference>
<evidence type="ECO:0000313" key="2">
    <source>
        <dbReference type="EMBL" id="GFR78468.1"/>
    </source>
</evidence>
<comment type="caution">
    <text evidence="2">The sequence shown here is derived from an EMBL/GenBank/DDBJ whole genome shotgun (WGS) entry which is preliminary data.</text>
</comment>
<evidence type="ECO:0000256" key="1">
    <source>
        <dbReference type="SAM" id="MobiDB-lite"/>
    </source>
</evidence>
<feature type="region of interest" description="Disordered" evidence="1">
    <location>
        <begin position="61"/>
        <end position="91"/>
    </location>
</feature>
<organism evidence="2 3">
    <name type="scientific">Elysia marginata</name>
    <dbReference type="NCBI Taxonomy" id="1093978"/>
    <lineage>
        <taxon>Eukaryota</taxon>
        <taxon>Metazoa</taxon>
        <taxon>Spiralia</taxon>
        <taxon>Lophotrochozoa</taxon>
        <taxon>Mollusca</taxon>
        <taxon>Gastropoda</taxon>
        <taxon>Heterobranchia</taxon>
        <taxon>Euthyneura</taxon>
        <taxon>Panpulmonata</taxon>
        <taxon>Sacoglossa</taxon>
        <taxon>Placobranchoidea</taxon>
        <taxon>Plakobranchidae</taxon>
        <taxon>Elysia</taxon>
    </lineage>
</organism>
<dbReference type="EMBL" id="BMAT01011752">
    <property type="protein sequence ID" value="GFR78468.1"/>
    <property type="molecule type" value="Genomic_DNA"/>
</dbReference>
<protein>
    <submittedName>
        <fullName evidence="2">Uncharacterized protein</fullName>
    </submittedName>
</protein>
<keyword evidence="3" id="KW-1185">Reference proteome</keyword>
<gene>
    <name evidence="2" type="ORF">ElyMa_005850200</name>
</gene>
<accession>A0AAV4G0M0</accession>
<sequence length="91" mass="9887">MAAMAVGGSGGGGSGLELVSGKSHFRLVSRDTLDRKWRVSHVISRCSRDEITIQSISDCKSYGPAQENEAHSGRNPRWLMGSRDQSANRLL</sequence>
<reference evidence="2 3" key="1">
    <citation type="journal article" date="2021" name="Elife">
        <title>Chloroplast acquisition without the gene transfer in kleptoplastic sea slugs, Plakobranchus ocellatus.</title>
        <authorList>
            <person name="Maeda T."/>
            <person name="Takahashi S."/>
            <person name="Yoshida T."/>
            <person name="Shimamura S."/>
            <person name="Takaki Y."/>
            <person name="Nagai Y."/>
            <person name="Toyoda A."/>
            <person name="Suzuki Y."/>
            <person name="Arimoto A."/>
            <person name="Ishii H."/>
            <person name="Satoh N."/>
            <person name="Nishiyama T."/>
            <person name="Hasebe M."/>
            <person name="Maruyama T."/>
            <person name="Minagawa J."/>
            <person name="Obokata J."/>
            <person name="Shigenobu S."/>
        </authorList>
    </citation>
    <scope>NUCLEOTIDE SEQUENCE [LARGE SCALE GENOMIC DNA]</scope>
</reference>
<dbReference type="AlphaFoldDB" id="A0AAV4G0M0"/>
<evidence type="ECO:0000313" key="3">
    <source>
        <dbReference type="Proteomes" id="UP000762676"/>
    </source>
</evidence>
<name>A0AAV4G0M0_9GAST</name>
<proteinExistence type="predicted"/>